<dbReference type="AlphaFoldDB" id="A0A5N5ZLW3"/>
<feature type="region of interest" description="Disordered" evidence="1">
    <location>
        <begin position="136"/>
        <end position="162"/>
    </location>
</feature>
<gene>
    <name evidence="2" type="ORF">FH607_030200</name>
</gene>
<accession>A0A5N5ZLW3</accession>
<organism evidence="2 3">
    <name type="scientific">Streptomyces mimosae</name>
    <dbReference type="NCBI Taxonomy" id="2586635"/>
    <lineage>
        <taxon>Bacteria</taxon>
        <taxon>Bacillati</taxon>
        <taxon>Actinomycetota</taxon>
        <taxon>Actinomycetes</taxon>
        <taxon>Kitasatosporales</taxon>
        <taxon>Streptomycetaceae</taxon>
        <taxon>Streptomyces</taxon>
    </lineage>
</organism>
<feature type="region of interest" description="Disordered" evidence="1">
    <location>
        <begin position="63"/>
        <end position="82"/>
    </location>
</feature>
<keyword evidence="3" id="KW-1185">Reference proteome</keyword>
<proteinExistence type="predicted"/>
<name>A0A5N5ZLW3_9ACTN</name>
<evidence type="ECO:0000313" key="2">
    <source>
        <dbReference type="EMBL" id="KAB8157494.1"/>
    </source>
</evidence>
<comment type="caution">
    <text evidence="2">The sequence shown here is derived from an EMBL/GenBank/DDBJ whole genome shotgun (WGS) entry which is preliminary data.</text>
</comment>
<protein>
    <submittedName>
        <fullName evidence="2">Nucleopolyhedrovirus P10 family protein</fullName>
    </submittedName>
</protein>
<evidence type="ECO:0000313" key="3">
    <source>
        <dbReference type="Proteomes" id="UP000314251"/>
    </source>
</evidence>
<sequence length="250" mass="25159">MGDDGLLTAMRRQLGLGRLLPLGEDGSRGAWLTERAARAALVNAVGVAVPGVRLDTLRLGLAGEPAGHRPADAPPEPPGALPPGPLRVAAEIAAFPSLPLTGLAERVRATLAGVATERLGLPVSLVDLEVTELLAEPPEPAEPPREPPSPPDALGSGGPGAEEVAEAVTAVPGVAGLSAVLDGWLGAVRVEDRHEPPSRLVRLQLAAGGGRPLPELVAEVARVATATAATAGSTARGPILVTLLVTGVTD</sequence>
<dbReference type="Proteomes" id="UP000314251">
    <property type="component" value="Unassembled WGS sequence"/>
</dbReference>
<dbReference type="EMBL" id="VDLY02000032">
    <property type="protein sequence ID" value="KAB8157494.1"/>
    <property type="molecule type" value="Genomic_DNA"/>
</dbReference>
<dbReference type="OrthoDB" id="4338350at2"/>
<evidence type="ECO:0000256" key="1">
    <source>
        <dbReference type="SAM" id="MobiDB-lite"/>
    </source>
</evidence>
<reference evidence="2" key="1">
    <citation type="submission" date="2019-10" db="EMBL/GenBank/DDBJ databases">
        <title>Nonomuraea sp. nov., isolated from Phyllanthus amarus.</title>
        <authorList>
            <person name="Klykleung N."/>
            <person name="Tanasupawat S."/>
        </authorList>
    </citation>
    <scope>NUCLEOTIDE SEQUENCE [LARGE SCALE GENOMIC DNA]</scope>
    <source>
        <strain evidence="2">3MP-10</strain>
    </source>
</reference>
<dbReference type="RefSeq" id="WP_139675596.1">
    <property type="nucleotide sequence ID" value="NZ_VDLY02000032.1"/>
</dbReference>
<feature type="compositionally biased region" description="Pro residues" evidence="1">
    <location>
        <begin position="137"/>
        <end position="151"/>
    </location>
</feature>
<feature type="compositionally biased region" description="Pro residues" evidence="1">
    <location>
        <begin position="72"/>
        <end position="82"/>
    </location>
</feature>